<gene>
    <name evidence="1" type="ORF">BH720_026195</name>
</gene>
<dbReference type="EMBL" id="CP182909">
    <property type="protein sequence ID" value="XPM67278.1"/>
    <property type="molecule type" value="Genomic_DNA"/>
</dbReference>
<evidence type="ECO:0000313" key="2">
    <source>
        <dbReference type="Proteomes" id="UP000095472"/>
    </source>
</evidence>
<evidence type="ECO:0000313" key="1">
    <source>
        <dbReference type="EMBL" id="XPM67278.1"/>
    </source>
</evidence>
<organism evidence="1 2">
    <name type="scientific">Desertifilum tharense IPPAS B-1220</name>
    <dbReference type="NCBI Taxonomy" id="1781255"/>
    <lineage>
        <taxon>Bacteria</taxon>
        <taxon>Bacillati</taxon>
        <taxon>Cyanobacteriota</taxon>
        <taxon>Cyanophyceae</taxon>
        <taxon>Desertifilales</taxon>
        <taxon>Desertifilaceae</taxon>
        <taxon>Desertifilum</taxon>
    </lineage>
</organism>
<name>A0ACD5H2E7_9CYAN</name>
<sequence length="60" mass="6845">MARGEWYIFRNGESLVPFNINQLPEQGLSSRTNVRREGETEWVRARDVAELAPLLATLGE</sequence>
<keyword evidence="2" id="KW-1185">Reference proteome</keyword>
<proteinExistence type="predicted"/>
<protein>
    <submittedName>
        <fullName evidence="1">DUF4339 domain-containing protein</fullName>
    </submittedName>
</protein>
<reference evidence="1 2" key="1">
    <citation type="journal article" date="2016" name="Genome Announc.">
        <title>Draft Genome Sequence of the Thermotolerant Cyanobacterium Desertifilum sp. IPPAS B-1220.</title>
        <authorList>
            <person name="Mironov K.S."/>
            <person name="Sinetova M.A."/>
            <person name="Bolatkhan K."/>
            <person name="Zayadan B.K."/>
            <person name="Ustinova V.V."/>
            <person name="Kupriyanova E.V."/>
            <person name="Skrypnik A.N."/>
            <person name="Gogoleva N.E."/>
            <person name="Gogolev Y.V."/>
            <person name="Los D.A."/>
        </authorList>
    </citation>
    <scope>NUCLEOTIDE SEQUENCE [LARGE SCALE GENOMIC DNA]</scope>
    <source>
        <strain evidence="1 2">IPPAS B-1220</strain>
    </source>
</reference>
<accession>A0ACD5H2E7</accession>
<dbReference type="Proteomes" id="UP000095472">
    <property type="component" value="Chromosome"/>
</dbReference>